<dbReference type="Proteomes" id="UP000664034">
    <property type="component" value="Unassembled WGS sequence"/>
</dbReference>
<protein>
    <submittedName>
        <fullName evidence="2">Methylmalonyl-CoA mutase</fullName>
    </submittedName>
</protein>
<gene>
    <name evidence="2" type="ORF">J2I47_23295</name>
</gene>
<dbReference type="EMBL" id="JAFMYV010000015">
    <property type="protein sequence ID" value="MBO0939495.1"/>
    <property type="molecule type" value="Genomic_DNA"/>
</dbReference>
<dbReference type="GO" id="GO:0031419">
    <property type="term" value="F:cobalamin binding"/>
    <property type="evidence" value="ECO:0007669"/>
    <property type="project" value="InterPro"/>
</dbReference>
<dbReference type="GO" id="GO:0016866">
    <property type="term" value="F:intramolecular transferase activity"/>
    <property type="evidence" value="ECO:0007669"/>
    <property type="project" value="InterPro"/>
</dbReference>
<keyword evidence="3" id="KW-1185">Reference proteome</keyword>
<evidence type="ECO:0000313" key="2">
    <source>
        <dbReference type="EMBL" id="MBO0939495.1"/>
    </source>
</evidence>
<sequence>MPTSFSAQFSSATYADWRAQVQKDLKDANVYESLRWYTPEGFAAEPYYTAEQVSNLPLAQIQAAQKSTPGWLNAPFYTITDEKTDNATLHDALTGGAEALMLQLPANANLAHLLAGIKLSDTPVFFHVDGDVLVFLERLRQLAPYKLRGGIMSHHASLTQAIHLTADSPLFRTITIDGGLFHNAGATATQELAFTLAQLADVYDTLTGSGLSIDQVASKTTVSMAVGTSYFMEIAKLRALRVLWQQFIEHYPTVNYPGKPAQHLFLHTTTSPFHESTATLYTNLLRATTEAMAAVVGGCHALTVRPYDAVMDSQSEFSQRIARNVSVLLKAESYLDKVADPSAGSYYVESLTHQLTEAAWALFLQVESLGGYANAEAFIRAELAASYQATIQSVTDGKVLVGVTRFRHDEAGETKPISRNAGQSEGELTGLAAHRLAESFE</sequence>
<dbReference type="InterPro" id="IPR016176">
    <property type="entry name" value="Cbl-dep_enz_cat"/>
</dbReference>
<dbReference type="InterPro" id="IPR006099">
    <property type="entry name" value="MeMalonylCoA_mutase_a/b_cat"/>
</dbReference>
<dbReference type="PANTHER" id="PTHR48101">
    <property type="entry name" value="METHYLMALONYL-COA MUTASE, MITOCHONDRIAL-RELATED"/>
    <property type="match status" value="1"/>
</dbReference>
<dbReference type="RefSeq" id="WP_207367028.1">
    <property type="nucleotide sequence ID" value="NZ_JAFMYV010000015.1"/>
</dbReference>
<organism evidence="2 3">
    <name type="scientific">Fibrella rubiginis</name>
    <dbReference type="NCBI Taxonomy" id="2817060"/>
    <lineage>
        <taxon>Bacteria</taxon>
        <taxon>Pseudomonadati</taxon>
        <taxon>Bacteroidota</taxon>
        <taxon>Cytophagia</taxon>
        <taxon>Cytophagales</taxon>
        <taxon>Spirosomataceae</taxon>
        <taxon>Fibrella</taxon>
    </lineage>
</organism>
<feature type="domain" description="Methylmalonyl-CoA mutase alpha/beta chain catalytic" evidence="1">
    <location>
        <begin position="165"/>
        <end position="418"/>
    </location>
</feature>
<reference evidence="2" key="1">
    <citation type="submission" date="2021-03" db="EMBL/GenBank/DDBJ databases">
        <title>Fibrella sp. HMF5335 genome sequencing and assembly.</title>
        <authorList>
            <person name="Kang H."/>
            <person name="Kim H."/>
            <person name="Bae S."/>
            <person name="Joh K."/>
        </authorList>
    </citation>
    <scope>NUCLEOTIDE SEQUENCE</scope>
    <source>
        <strain evidence="2">HMF5335</strain>
    </source>
</reference>
<evidence type="ECO:0000313" key="3">
    <source>
        <dbReference type="Proteomes" id="UP000664034"/>
    </source>
</evidence>
<proteinExistence type="predicted"/>
<evidence type="ECO:0000259" key="1">
    <source>
        <dbReference type="Pfam" id="PF01642"/>
    </source>
</evidence>
<dbReference type="Gene3D" id="3.20.20.240">
    <property type="entry name" value="Methylmalonyl-CoA mutase"/>
    <property type="match status" value="1"/>
</dbReference>
<comment type="caution">
    <text evidence="2">The sequence shown here is derived from an EMBL/GenBank/DDBJ whole genome shotgun (WGS) entry which is preliminary data.</text>
</comment>
<dbReference type="Pfam" id="PF01642">
    <property type="entry name" value="MM_CoA_mutase"/>
    <property type="match status" value="1"/>
</dbReference>
<dbReference type="SUPFAM" id="SSF51703">
    <property type="entry name" value="Cobalamin (vitamin B12)-dependent enzymes"/>
    <property type="match status" value="1"/>
</dbReference>
<accession>A0A939GMF0</accession>
<dbReference type="AlphaFoldDB" id="A0A939GMF0"/>
<dbReference type="PANTHER" id="PTHR48101:SF1">
    <property type="entry name" value="METHYLMALONYL-COA MUTASE, LARGE SUBUNIT"/>
    <property type="match status" value="1"/>
</dbReference>
<name>A0A939GMF0_9BACT</name>